<dbReference type="PANTHER" id="PTHR35008:SF4">
    <property type="entry name" value="BLL4482 PROTEIN"/>
    <property type="match status" value="1"/>
</dbReference>
<evidence type="ECO:0000313" key="6">
    <source>
        <dbReference type="EMBL" id="WOK08960.1"/>
    </source>
</evidence>
<sequence length="221" mass="24123">MKMLDNFRSNNVNAKNKRIKALHSGILQIANFVALAAAMCACSQSANVSEKPVSPDVMKREAILRGEYLVNTSACHDCHTPKVMTPQGPALDTTRLLSGHPASEGIASIPMQQDWILFSQGLTAAVGPWGVSFSANLTPDDATGTGRWTYEQFETAIRKGKSKGLERARDLLPPMPWQMYQQMTDQDLKDIFAYLQSIRPVANAVPAPIAPQDIVAVSLKN</sequence>
<dbReference type="InterPro" id="IPR036909">
    <property type="entry name" value="Cyt_c-like_dom_sf"/>
</dbReference>
<dbReference type="InterPro" id="IPR009056">
    <property type="entry name" value="Cyt_c-like_dom"/>
</dbReference>
<accession>A0ABZ0IX72</accession>
<keyword evidence="2 4" id="KW-0479">Metal-binding</keyword>
<evidence type="ECO:0000256" key="4">
    <source>
        <dbReference type="PROSITE-ProRule" id="PRU00433"/>
    </source>
</evidence>
<proteinExistence type="predicted"/>
<evidence type="ECO:0000256" key="2">
    <source>
        <dbReference type="ARBA" id="ARBA00022723"/>
    </source>
</evidence>
<protein>
    <submittedName>
        <fullName evidence="6">C-type cytochrome</fullName>
    </submittedName>
</protein>
<dbReference type="Proteomes" id="UP001302349">
    <property type="component" value="Chromosome"/>
</dbReference>
<keyword evidence="7" id="KW-1185">Reference proteome</keyword>
<evidence type="ECO:0000256" key="1">
    <source>
        <dbReference type="ARBA" id="ARBA00022617"/>
    </source>
</evidence>
<evidence type="ECO:0000313" key="7">
    <source>
        <dbReference type="Proteomes" id="UP001302349"/>
    </source>
</evidence>
<dbReference type="EMBL" id="CP136051">
    <property type="protein sequence ID" value="WOK08960.1"/>
    <property type="molecule type" value="Genomic_DNA"/>
</dbReference>
<dbReference type="PANTHER" id="PTHR35008">
    <property type="entry name" value="BLL4482 PROTEIN-RELATED"/>
    <property type="match status" value="1"/>
</dbReference>
<name>A0ABZ0IX72_9BACT</name>
<dbReference type="InterPro" id="IPR051459">
    <property type="entry name" value="Cytochrome_c-type_DH"/>
</dbReference>
<dbReference type="PROSITE" id="PS51007">
    <property type="entry name" value="CYTC"/>
    <property type="match status" value="1"/>
</dbReference>
<reference evidence="6 7" key="1">
    <citation type="journal article" date="2023" name="Microbiol. Resour. Announc.">
        <title>Complete Genome Sequence of Imperialibacter roseus strain P4T.</title>
        <authorList>
            <person name="Tizabi D.R."/>
            <person name="Bachvaroff T."/>
            <person name="Hill R.T."/>
        </authorList>
    </citation>
    <scope>NUCLEOTIDE SEQUENCE [LARGE SCALE GENOMIC DNA]</scope>
    <source>
        <strain evidence="6 7">P4T</strain>
    </source>
</reference>
<dbReference type="SUPFAM" id="SSF46626">
    <property type="entry name" value="Cytochrome c"/>
    <property type="match status" value="1"/>
</dbReference>
<dbReference type="Gene3D" id="1.10.760.10">
    <property type="entry name" value="Cytochrome c-like domain"/>
    <property type="match status" value="1"/>
</dbReference>
<keyword evidence="3 4" id="KW-0408">Iron</keyword>
<evidence type="ECO:0000259" key="5">
    <source>
        <dbReference type="PROSITE" id="PS51007"/>
    </source>
</evidence>
<gene>
    <name evidence="6" type="ORF">RT717_09970</name>
</gene>
<organism evidence="6 7">
    <name type="scientific">Imperialibacter roseus</name>
    <dbReference type="NCBI Taxonomy" id="1324217"/>
    <lineage>
        <taxon>Bacteria</taxon>
        <taxon>Pseudomonadati</taxon>
        <taxon>Bacteroidota</taxon>
        <taxon>Cytophagia</taxon>
        <taxon>Cytophagales</taxon>
        <taxon>Flammeovirgaceae</taxon>
        <taxon>Imperialibacter</taxon>
    </lineage>
</organism>
<dbReference type="RefSeq" id="WP_317491589.1">
    <property type="nucleotide sequence ID" value="NZ_CP136051.1"/>
</dbReference>
<evidence type="ECO:0000256" key="3">
    <source>
        <dbReference type="ARBA" id="ARBA00023004"/>
    </source>
</evidence>
<keyword evidence="1 4" id="KW-0349">Heme</keyword>
<feature type="domain" description="Cytochrome c" evidence="5">
    <location>
        <begin position="61"/>
        <end position="199"/>
    </location>
</feature>
<dbReference type="Pfam" id="PF00034">
    <property type="entry name" value="Cytochrom_C"/>
    <property type="match status" value="1"/>
</dbReference>